<keyword evidence="4" id="KW-0158">Chromosome</keyword>
<dbReference type="InParanoid" id="E4WY56"/>
<keyword evidence="5" id="KW-0539">Nucleus</keyword>
<evidence type="ECO:0000256" key="5">
    <source>
        <dbReference type="ARBA" id="ARBA00023242"/>
    </source>
</evidence>
<dbReference type="Pfam" id="PF10228">
    <property type="entry name" value="HPF1"/>
    <property type="match status" value="1"/>
</dbReference>
<dbReference type="OrthoDB" id="416496at2759"/>
<dbReference type="PANTHER" id="PTHR13386">
    <property type="entry name" value="HISTONE PARYLATION FACTOR 1"/>
    <property type="match status" value="1"/>
</dbReference>
<dbReference type="EMBL" id="FN653018">
    <property type="protein sequence ID" value="CBY22300.1"/>
    <property type="molecule type" value="Genomic_DNA"/>
</dbReference>
<dbReference type="FunCoup" id="E4WY56">
    <property type="interactions" value="106"/>
</dbReference>
<gene>
    <name evidence="6" type="ORF">GSOID_T00011857001</name>
</gene>
<reference evidence="6" key="1">
    <citation type="journal article" date="2010" name="Science">
        <title>Plasticity of animal genome architecture unmasked by rapid evolution of a pelagic tunicate.</title>
        <authorList>
            <person name="Denoeud F."/>
            <person name="Henriet S."/>
            <person name="Mungpakdee S."/>
            <person name="Aury J.M."/>
            <person name="Da Silva C."/>
            <person name="Brinkmann H."/>
            <person name="Mikhaleva J."/>
            <person name="Olsen L.C."/>
            <person name="Jubin C."/>
            <person name="Canestro C."/>
            <person name="Bouquet J.M."/>
            <person name="Danks G."/>
            <person name="Poulain J."/>
            <person name="Campsteijn C."/>
            <person name="Adamski M."/>
            <person name="Cross I."/>
            <person name="Yadetie F."/>
            <person name="Muffato M."/>
            <person name="Louis A."/>
            <person name="Butcher S."/>
            <person name="Tsagkogeorga G."/>
            <person name="Konrad A."/>
            <person name="Singh S."/>
            <person name="Jensen M.F."/>
            <person name="Cong E.H."/>
            <person name="Eikeseth-Otteraa H."/>
            <person name="Noel B."/>
            <person name="Anthouard V."/>
            <person name="Porcel B.M."/>
            <person name="Kachouri-Lafond R."/>
            <person name="Nishino A."/>
            <person name="Ugolini M."/>
            <person name="Chourrout P."/>
            <person name="Nishida H."/>
            <person name="Aasland R."/>
            <person name="Huzurbazar S."/>
            <person name="Westhof E."/>
            <person name="Delsuc F."/>
            <person name="Lehrach H."/>
            <person name="Reinhardt R."/>
            <person name="Weissenbach J."/>
            <person name="Roy S.W."/>
            <person name="Artiguenave F."/>
            <person name="Postlethwait J.H."/>
            <person name="Manak J.R."/>
            <person name="Thompson E.M."/>
            <person name="Jaillon O."/>
            <person name="Du Pasquier L."/>
            <person name="Boudinot P."/>
            <person name="Liberles D.A."/>
            <person name="Volff J.N."/>
            <person name="Philippe H."/>
            <person name="Lenhard B."/>
            <person name="Roest Crollius H."/>
            <person name="Wincker P."/>
            <person name="Chourrout D."/>
        </authorList>
    </citation>
    <scope>NUCLEOTIDE SEQUENCE [LARGE SCALE GENOMIC DNA]</scope>
</reference>
<protein>
    <submittedName>
        <fullName evidence="6">Uncharacterized protein</fullName>
    </submittedName>
</protein>
<accession>E4WY56</accession>
<dbReference type="PANTHER" id="PTHR13386:SF1">
    <property type="entry name" value="HISTONE PARYLATION FACTOR 1"/>
    <property type="match status" value="1"/>
</dbReference>
<comment type="similarity">
    <text evidence="3">Belongs to the HPF1 family.</text>
</comment>
<evidence type="ECO:0000256" key="2">
    <source>
        <dbReference type="ARBA" id="ARBA00004286"/>
    </source>
</evidence>
<keyword evidence="7" id="KW-1185">Reference proteome</keyword>
<evidence type="ECO:0000313" key="6">
    <source>
        <dbReference type="EMBL" id="CBY22300.1"/>
    </source>
</evidence>
<evidence type="ECO:0000256" key="1">
    <source>
        <dbReference type="ARBA" id="ARBA00004123"/>
    </source>
</evidence>
<dbReference type="GO" id="GO:0005694">
    <property type="term" value="C:chromosome"/>
    <property type="evidence" value="ECO:0007669"/>
    <property type="project" value="UniProtKB-SubCell"/>
</dbReference>
<name>E4WY56_OIKDI</name>
<dbReference type="Proteomes" id="UP000001307">
    <property type="component" value="Unassembled WGS sequence"/>
</dbReference>
<dbReference type="InterPro" id="IPR019361">
    <property type="entry name" value="HPF1"/>
</dbReference>
<dbReference type="GO" id="GO:0072572">
    <property type="term" value="F:poly-ADP-D-ribose binding"/>
    <property type="evidence" value="ECO:0007669"/>
    <property type="project" value="TreeGrafter"/>
</dbReference>
<evidence type="ECO:0000313" key="7">
    <source>
        <dbReference type="Proteomes" id="UP000001307"/>
    </source>
</evidence>
<evidence type="ECO:0000256" key="4">
    <source>
        <dbReference type="ARBA" id="ARBA00022454"/>
    </source>
</evidence>
<dbReference type="AlphaFoldDB" id="E4WY56"/>
<sequence length="333" mass="37994">MMQYKGYNPPPSNMIHRHMRNRSYYAPPEFQVCLNNMKDKTALGYWRDDPSELPPFIAMNHHEEGRLYAVGPNLMAAVKLWLYRRIGSSSLHTRKCFATVTDVAIKWNIIIERVTYELRERETRCNARSLNTIGICVPVVEDAKGNEIGYRPFEVDDTELRNILDAIENAPNDAVRLKKFQPLQEIMQRVNLANDECDFGMGLEFGISMFAHGSKYFHKMILKILPMAYELLDRKIYAEIIKAHIADRRKTIVDRNDILAPTQMQGPAIGTFRVMEDLSMPVPVPAPVEEAPVEEKQQDPDDYISKIRAKGVYVNNTKACGKKKAAGGSSDWG</sequence>
<dbReference type="GO" id="GO:0006974">
    <property type="term" value="P:DNA damage response"/>
    <property type="evidence" value="ECO:0007669"/>
    <property type="project" value="InterPro"/>
</dbReference>
<comment type="subcellular location">
    <subcellularLocation>
        <location evidence="2">Chromosome</location>
    </subcellularLocation>
    <subcellularLocation>
        <location evidence="1">Nucleus</location>
    </subcellularLocation>
</comment>
<dbReference type="GO" id="GO:0005634">
    <property type="term" value="C:nucleus"/>
    <property type="evidence" value="ECO:0007669"/>
    <property type="project" value="UniProtKB-SubCell"/>
</dbReference>
<proteinExistence type="inferred from homology"/>
<organism evidence="6">
    <name type="scientific">Oikopleura dioica</name>
    <name type="common">Tunicate</name>
    <dbReference type="NCBI Taxonomy" id="34765"/>
    <lineage>
        <taxon>Eukaryota</taxon>
        <taxon>Metazoa</taxon>
        <taxon>Chordata</taxon>
        <taxon>Tunicata</taxon>
        <taxon>Appendicularia</taxon>
        <taxon>Copelata</taxon>
        <taxon>Oikopleuridae</taxon>
        <taxon>Oikopleura</taxon>
    </lineage>
</organism>
<evidence type="ECO:0000256" key="3">
    <source>
        <dbReference type="ARBA" id="ARBA00010803"/>
    </source>
</evidence>
<dbReference type="GO" id="GO:0042393">
    <property type="term" value="F:histone binding"/>
    <property type="evidence" value="ECO:0007669"/>
    <property type="project" value="InterPro"/>
</dbReference>